<evidence type="ECO:0000313" key="2">
    <source>
        <dbReference type="EMBL" id="MBB6048619.1"/>
    </source>
</evidence>
<name>A0A7W9W3P0_ARMRO</name>
<dbReference type="EMBL" id="JACHGW010000001">
    <property type="protein sequence ID" value="MBB6048619.1"/>
    <property type="molecule type" value="Genomic_DNA"/>
</dbReference>
<evidence type="ECO:0000313" key="3">
    <source>
        <dbReference type="Proteomes" id="UP000520814"/>
    </source>
</evidence>
<feature type="transmembrane region" description="Helical" evidence="1">
    <location>
        <begin position="163"/>
        <end position="184"/>
    </location>
</feature>
<proteinExistence type="predicted"/>
<feature type="transmembrane region" description="Helical" evidence="1">
    <location>
        <begin position="127"/>
        <end position="151"/>
    </location>
</feature>
<keyword evidence="3" id="KW-1185">Reference proteome</keyword>
<keyword evidence="1" id="KW-0472">Membrane</keyword>
<feature type="transmembrane region" description="Helical" evidence="1">
    <location>
        <begin position="426"/>
        <end position="444"/>
    </location>
</feature>
<dbReference type="RefSeq" id="WP_184192257.1">
    <property type="nucleotide sequence ID" value="NZ_JACHGW010000001.1"/>
</dbReference>
<feature type="transmembrane region" description="Helical" evidence="1">
    <location>
        <begin position="53"/>
        <end position="77"/>
    </location>
</feature>
<comment type="caution">
    <text evidence="2">The sequence shown here is derived from an EMBL/GenBank/DDBJ whole genome shotgun (WGS) entry which is preliminary data.</text>
</comment>
<feature type="transmembrane region" description="Helical" evidence="1">
    <location>
        <begin position="283"/>
        <end position="302"/>
    </location>
</feature>
<feature type="transmembrane region" description="Helical" evidence="1">
    <location>
        <begin position="213"/>
        <end position="235"/>
    </location>
</feature>
<reference evidence="2 3" key="1">
    <citation type="submission" date="2020-08" db="EMBL/GenBank/DDBJ databases">
        <title>Genomic Encyclopedia of Type Strains, Phase IV (KMG-IV): sequencing the most valuable type-strain genomes for metagenomic binning, comparative biology and taxonomic classification.</title>
        <authorList>
            <person name="Goeker M."/>
        </authorList>
    </citation>
    <scope>NUCLEOTIDE SEQUENCE [LARGE SCALE GENOMIC DNA]</scope>
    <source>
        <strain evidence="2 3">DSM 23562</strain>
    </source>
</reference>
<keyword evidence="1" id="KW-1133">Transmembrane helix</keyword>
<feature type="transmembrane region" description="Helical" evidence="1">
    <location>
        <begin position="98"/>
        <end position="121"/>
    </location>
</feature>
<feature type="transmembrane region" description="Helical" evidence="1">
    <location>
        <begin position="28"/>
        <end position="47"/>
    </location>
</feature>
<dbReference type="AlphaFoldDB" id="A0A7W9W3P0"/>
<protein>
    <submittedName>
        <fullName evidence="2">Uncharacterized protein</fullName>
    </submittedName>
</protein>
<accession>A0A7W9W3P0</accession>
<dbReference type="Proteomes" id="UP000520814">
    <property type="component" value="Unassembled WGS sequence"/>
</dbReference>
<sequence length="480" mass="50808">MLDLACFRLLVALSAKLTLRGYLNSKPALLGAVLMLLIGVPTTLRIALHLQHFPLSTTLLVIFASLIATPLVLTSLLPGSGDPARLLHYPITPRTLAAALAVGAFLEPVGLLIQAPILLALPAHFGLSLLVPLALLILCGLLLGQVTLFLGGALARSRRVREGLSLLIPFVAAGVLLLVVRAPAKAATPVLLPRPPALALSLTPPGLAAQHDLLGSLGLVVWVGAAFLLAGRLAAARAGVETERNNGARVGLSPLRYLRRGPALSMAGKELSYFLREPRLRGVLSRSSAVMVVVGVITLHPVNVSHVLWDSVLGTGIVLYLVLWLLERACNQWGTEAAAGRLLWSFPGVRWRWVLGKNLALFPLLSLCVGFTLTEYALIAHPPARALAGFFLTGGLWILGVLGLGNVVSLFLPFPALGKAAQTNPGQDFTTGLLYLVIGLVAAYLTAEPWLAPLLWALSIPLAGHLLARREPQVIEALAP</sequence>
<organism evidence="2 3">
    <name type="scientific">Armatimonas rosea</name>
    <dbReference type="NCBI Taxonomy" id="685828"/>
    <lineage>
        <taxon>Bacteria</taxon>
        <taxon>Bacillati</taxon>
        <taxon>Armatimonadota</taxon>
        <taxon>Armatimonadia</taxon>
        <taxon>Armatimonadales</taxon>
        <taxon>Armatimonadaceae</taxon>
        <taxon>Armatimonas</taxon>
    </lineage>
</organism>
<gene>
    <name evidence="2" type="ORF">HNQ39_000381</name>
</gene>
<feature type="transmembrane region" description="Helical" evidence="1">
    <location>
        <begin position="359"/>
        <end position="380"/>
    </location>
</feature>
<keyword evidence="1" id="KW-0812">Transmembrane</keyword>
<feature type="transmembrane region" description="Helical" evidence="1">
    <location>
        <begin position="386"/>
        <end position="414"/>
    </location>
</feature>
<feature type="transmembrane region" description="Helical" evidence="1">
    <location>
        <begin position="308"/>
        <end position="326"/>
    </location>
</feature>
<evidence type="ECO:0000256" key="1">
    <source>
        <dbReference type="SAM" id="Phobius"/>
    </source>
</evidence>